<dbReference type="InterPro" id="IPR027417">
    <property type="entry name" value="P-loop_NTPase"/>
</dbReference>
<dbReference type="GO" id="GO:0140663">
    <property type="term" value="F:ATP-dependent FeS chaperone activity"/>
    <property type="evidence" value="ECO:0007669"/>
    <property type="project" value="InterPro"/>
</dbReference>
<keyword evidence="8" id="KW-0378">Hydrolase</keyword>
<dbReference type="InterPro" id="IPR033756">
    <property type="entry name" value="YlxH/NBP35"/>
</dbReference>
<dbReference type="GO" id="GO:0046872">
    <property type="term" value="F:metal ion binding"/>
    <property type="evidence" value="ECO:0007669"/>
    <property type="project" value="UniProtKB-KW"/>
</dbReference>
<dbReference type="SUPFAM" id="SSF52540">
    <property type="entry name" value="P-loop containing nucleoside triphosphate hydrolases"/>
    <property type="match status" value="1"/>
</dbReference>
<evidence type="ECO:0000313" key="11">
    <source>
        <dbReference type="Proteomes" id="UP000520814"/>
    </source>
</evidence>
<dbReference type="InterPro" id="IPR034904">
    <property type="entry name" value="FSCA_dom_sf"/>
</dbReference>
<comment type="similarity">
    <text evidence="8">Belongs to the Mrp/NBP35 ATP-binding proteins family.</text>
</comment>
<reference evidence="10 11" key="1">
    <citation type="submission" date="2020-08" db="EMBL/GenBank/DDBJ databases">
        <title>Genomic Encyclopedia of Type Strains, Phase IV (KMG-IV): sequencing the most valuable type-strain genomes for metagenomic binning, comparative biology and taxonomic classification.</title>
        <authorList>
            <person name="Goeker M."/>
        </authorList>
    </citation>
    <scope>NUCLEOTIDE SEQUENCE [LARGE SCALE GENOMIC DNA]</scope>
    <source>
        <strain evidence="10 11">DSM 23562</strain>
    </source>
</reference>
<keyword evidence="3 8" id="KW-0479">Metal-binding</keyword>
<dbReference type="PANTHER" id="PTHR42961">
    <property type="entry name" value="IRON-SULFUR PROTEIN NUBPL"/>
    <property type="match status" value="1"/>
</dbReference>
<evidence type="ECO:0000256" key="4">
    <source>
        <dbReference type="ARBA" id="ARBA00022741"/>
    </source>
</evidence>
<comment type="function">
    <text evidence="8">Binds and transfers iron-sulfur (Fe-S) clusters to target apoproteins. Can hydrolyze ATP.</text>
</comment>
<dbReference type="Gene3D" id="3.30.300.130">
    <property type="entry name" value="Fe-S cluster assembly (FSCA)"/>
    <property type="match status" value="1"/>
</dbReference>
<dbReference type="PANTHER" id="PTHR42961:SF2">
    <property type="entry name" value="IRON-SULFUR PROTEIN NUBPL"/>
    <property type="match status" value="1"/>
</dbReference>
<evidence type="ECO:0000256" key="8">
    <source>
        <dbReference type="HAMAP-Rule" id="MF_02040"/>
    </source>
</evidence>
<dbReference type="Pfam" id="PF10609">
    <property type="entry name" value="ParA"/>
    <property type="match status" value="1"/>
</dbReference>
<dbReference type="GO" id="GO:0005524">
    <property type="term" value="F:ATP binding"/>
    <property type="evidence" value="ECO:0007669"/>
    <property type="project" value="UniProtKB-UniRule"/>
</dbReference>
<evidence type="ECO:0000313" key="10">
    <source>
        <dbReference type="EMBL" id="MBB6052732.1"/>
    </source>
</evidence>
<proteinExistence type="inferred from homology"/>
<evidence type="ECO:0000256" key="2">
    <source>
        <dbReference type="ARBA" id="ARBA00008205"/>
    </source>
</evidence>
<dbReference type="InterPro" id="IPR019591">
    <property type="entry name" value="Mrp/NBP35_ATP-bd"/>
</dbReference>
<accession>A0A7W9STU1</accession>
<comment type="similarity">
    <text evidence="2">In the C-terminal section; belongs to the Mrp/NBP35 ATP-binding proteins family.</text>
</comment>
<dbReference type="GO" id="GO:0016226">
    <property type="term" value="P:iron-sulfur cluster assembly"/>
    <property type="evidence" value="ECO:0007669"/>
    <property type="project" value="InterPro"/>
</dbReference>
<organism evidence="10 11">
    <name type="scientific">Armatimonas rosea</name>
    <dbReference type="NCBI Taxonomy" id="685828"/>
    <lineage>
        <taxon>Bacteria</taxon>
        <taxon>Bacillati</taxon>
        <taxon>Armatimonadota</taxon>
        <taxon>Armatimonadia</taxon>
        <taxon>Armatimonadales</taxon>
        <taxon>Armatimonadaceae</taxon>
        <taxon>Armatimonas</taxon>
    </lineage>
</organism>
<dbReference type="AlphaFoldDB" id="A0A7W9STU1"/>
<feature type="binding site" evidence="8">
    <location>
        <begin position="106"/>
        <end position="113"/>
    </location>
    <ligand>
        <name>ATP</name>
        <dbReference type="ChEBI" id="CHEBI:30616"/>
    </ligand>
</feature>
<name>A0A7W9STU1_ARMRO</name>
<keyword evidence="6 8" id="KW-0408">Iron</keyword>
<gene>
    <name evidence="10" type="ORF">HNQ39_004553</name>
</gene>
<dbReference type="InterPro" id="IPR002744">
    <property type="entry name" value="MIP18-like"/>
</dbReference>
<dbReference type="InterPro" id="IPR044304">
    <property type="entry name" value="NUBPL-like"/>
</dbReference>
<sequence length="365" mass="38496">MPEVTEAQVLAALRTVPDPDLGKDLVSLNMIKNVRICEGNVAFVVELTTPACPMKAKIEADCRAAVGAIEGVTNIKVELTANVVSRRAQGGKVLPKVKHVIAIASGKGGVGKSTVTTNLAIALAQAGARVGVMDADVYGPTIPMLLGLEDEQLEQIAERQVDGNVIPKINPLERHGVSCVSVGFMVEAGQPLMLRGPMLGKVVNQFLGDVAWGELDYLLVDMPPGTGDVTISLVDAIPLSGAVIVMTPQDVAASIAVKSLKAFQKSNVPILGIVENMAYFVAPDTGKTYYIFGRSGGQEAAEALQVPFLGRIPLEIATREASDCGEPVLITDPESAQAVVFHEVAGKLAQQISIQARKFRPLTVM</sequence>
<protein>
    <recommendedName>
        <fullName evidence="8">Iron-sulfur cluster carrier protein</fullName>
    </recommendedName>
</protein>
<keyword evidence="11" id="KW-1185">Reference proteome</keyword>
<evidence type="ECO:0000256" key="1">
    <source>
        <dbReference type="ARBA" id="ARBA00007352"/>
    </source>
</evidence>
<dbReference type="RefSeq" id="WP_184202311.1">
    <property type="nucleotide sequence ID" value="NZ_JACHGW010000004.1"/>
</dbReference>
<dbReference type="GO" id="GO:0051539">
    <property type="term" value="F:4 iron, 4 sulfur cluster binding"/>
    <property type="evidence" value="ECO:0007669"/>
    <property type="project" value="TreeGrafter"/>
</dbReference>
<dbReference type="Gene3D" id="3.40.50.300">
    <property type="entry name" value="P-loop containing nucleotide triphosphate hydrolases"/>
    <property type="match status" value="1"/>
</dbReference>
<comment type="caution">
    <text evidence="10">The sequence shown here is derived from an EMBL/GenBank/DDBJ whole genome shotgun (WGS) entry which is preliminary data.</text>
</comment>
<dbReference type="PROSITE" id="PS01215">
    <property type="entry name" value="MRP"/>
    <property type="match status" value="1"/>
</dbReference>
<evidence type="ECO:0000256" key="7">
    <source>
        <dbReference type="ARBA" id="ARBA00023014"/>
    </source>
</evidence>
<dbReference type="Proteomes" id="UP000520814">
    <property type="component" value="Unassembled WGS sequence"/>
</dbReference>
<evidence type="ECO:0000256" key="5">
    <source>
        <dbReference type="ARBA" id="ARBA00022840"/>
    </source>
</evidence>
<keyword evidence="7 8" id="KW-0411">Iron-sulfur</keyword>
<evidence type="ECO:0000256" key="3">
    <source>
        <dbReference type="ARBA" id="ARBA00022723"/>
    </source>
</evidence>
<comment type="subunit">
    <text evidence="8">Homodimer.</text>
</comment>
<comment type="similarity">
    <text evidence="1">In the N-terminal section; belongs to the MIP18 family.</text>
</comment>
<dbReference type="CDD" id="cd02037">
    <property type="entry name" value="Mrp_NBP35"/>
    <property type="match status" value="1"/>
</dbReference>
<dbReference type="InterPro" id="IPR000808">
    <property type="entry name" value="Mrp-like_CS"/>
</dbReference>
<dbReference type="SUPFAM" id="SSF117916">
    <property type="entry name" value="Fe-S cluster assembly (FSCA) domain-like"/>
    <property type="match status" value="1"/>
</dbReference>
<evidence type="ECO:0000256" key="6">
    <source>
        <dbReference type="ARBA" id="ARBA00023004"/>
    </source>
</evidence>
<keyword evidence="5 8" id="KW-0067">ATP-binding</keyword>
<dbReference type="Pfam" id="PF01883">
    <property type="entry name" value="FeS_assembly_P"/>
    <property type="match status" value="1"/>
</dbReference>
<dbReference type="EMBL" id="JACHGW010000004">
    <property type="protein sequence ID" value="MBB6052732.1"/>
    <property type="molecule type" value="Genomic_DNA"/>
</dbReference>
<dbReference type="FunFam" id="3.40.50.300:FF:001119">
    <property type="entry name" value="Iron-sulfur cluster carrier protein"/>
    <property type="match status" value="1"/>
</dbReference>
<dbReference type="HAMAP" id="MF_02040">
    <property type="entry name" value="Mrp_NBP35"/>
    <property type="match status" value="1"/>
</dbReference>
<feature type="domain" description="MIP18 family-like" evidence="9">
    <location>
        <begin position="6"/>
        <end position="77"/>
    </location>
</feature>
<keyword evidence="4 8" id="KW-0547">Nucleotide-binding</keyword>
<dbReference type="GO" id="GO:0016887">
    <property type="term" value="F:ATP hydrolysis activity"/>
    <property type="evidence" value="ECO:0007669"/>
    <property type="project" value="UniProtKB-UniRule"/>
</dbReference>
<evidence type="ECO:0000259" key="9">
    <source>
        <dbReference type="Pfam" id="PF01883"/>
    </source>
</evidence>